<evidence type="ECO:0000256" key="2">
    <source>
        <dbReference type="ARBA" id="ARBA00022729"/>
    </source>
</evidence>
<feature type="region of interest" description="Disordered" evidence="6">
    <location>
        <begin position="27"/>
        <end position="54"/>
    </location>
</feature>
<keyword evidence="3" id="KW-0472">Membrane</keyword>
<dbReference type="PANTHER" id="PTHR43649">
    <property type="entry name" value="ARABINOSE-BINDING PROTEIN-RELATED"/>
    <property type="match status" value="1"/>
</dbReference>
<keyword evidence="9" id="KW-1185">Reference proteome</keyword>
<dbReference type="EMBL" id="QPJJ01000002">
    <property type="protein sequence ID" value="RCW76891.1"/>
    <property type="molecule type" value="Genomic_DNA"/>
</dbReference>
<accession>A0A368Y9D9</accession>
<feature type="chain" id="PRO_5039341284" evidence="7">
    <location>
        <begin position="23"/>
        <end position="455"/>
    </location>
</feature>
<evidence type="ECO:0000256" key="1">
    <source>
        <dbReference type="ARBA" id="ARBA00022475"/>
    </source>
</evidence>
<dbReference type="Pfam" id="PF01547">
    <property type="entry name" value="SBP_bac_1"/>
    <property type="match status" value="1"/>
</dbReference>
<comment type="caution">
    <text evidence="8">The sequence shown here is derived from an EMBL/GenBank/DDBJ whole genome shotgun (WGS) entry which is preliminary data.</text>
</comment>
<keyword evidence="1" id="KW-1003">Cell membrane</keyword>
<dbReference type="SUPFAM" id="SSF53850">
    <property type="entry name" value="Periplasmic binding protein-like II"/>
    <property type="match status" value="1"/>
</dbReference>
<keyword evidence="5" id="KW-0449">Lipoprotein</keyword>
<keyword evidence="4" id="KW-0564">Palmitate</keyword>
<evidence type="ECO:0000313" key="9">
    <source>
        <dbReference type="Proteomes" id="UP000252585"/>
    </source>
</evidence>
<evidence type="ECO:0000256" key="4">
    <source>
        <dbReference type="ARBA" id="ARBA00023139"/>
    </source>
</evidence>
<evidence type="ECO:0000256" key="6">
    <source>
        <dbReference type="SAM" id="MobiDB-lite"/>
    </source>
</evidence>
<dbReference type="Proteomes" id="UP000252585">
    <property type="component" value="Unassembled WGS sequence"/>
</dbReference>
<dbReference type="PANTHER" id="PTHR43649:SF33">
    <property type="entry name" value="POLYGALACTURONAN_RHAMNOGALACTURONAN-BINDING PROTEIN YTCQ"/>
    <property type="match status" value="1"/>
</dbReference>
<dbReference type="InterPro" id="IPR050490">
    <property type="entry name" value="Bact_solute-bd_prot1"/>
</dbReference>
<dbReference type="InterPro" id="IPR006059">
    <property type="entry name" value="SBP"/>
</dbReference>
<keyword evidence="2 7" id="KW-0732">Signal</keyword>
<dbReference type="AlphaFoldDB" id="A0A368Y9D9"/>
<protein>
    <submittedName>
        <fullName evidence="8">L-arabinose-binding protein</fullName>
    </submittedName>
</protein>
<evidence type="ECO:0000256" key="7">
    <source>
        <dbReference type="SAM" id="SignalP"/>
    </source>
</evidence>
<dbReference type="PROSITE" id="PS51257">
    <property type="entry name" value="PROKAR_LIPOPROTEIN"/>
    <property type="match status" value="1"/>
</dbReference>
<sequence>MRKRIFQLGIFAFLLLFIVACSGDDTSNSDADTDTDEATEANGEQDAAETFGGDSEDATELTFWTFQELHLGIFEHSVDRWNEEFPDRQIKLNAEAYPYDNLHNNLLLALQSGTGAPDIADIELSRFPNFMQGEPQLLPMNDHVEPVIDDFIESRFDIYSKDGNYYGMPFHVGATVAYYNTEIMDAAGVDIDSIETWDDYEEAGKKVAESTDAVMLTFETGADWTFWPIIRQQGSDYFDENGEVTINNETNVNTLQLMHDWIYEDEIADLTPGGEVHSEEFYGFMNDGGQASILMPMWYMGRFTDYMPDLEGKMVIRPMPRWTEDGNRSAGAGGTGTVVTNQTEHEELAKEFLAYTKLSEEGNIAFWEVLGFDPPMWTVWESEAMREDNKFYQYFGDDIFDTLLEVRDEIDSINITENNPDMQQELNTNVFNSVLRQQSQTAKEALDQAAETVGN</sequence>
<proteinExistence type="predicted"/>
<dbReference type="Gene3D" id="3.40.190.10">
    <property type="entry name" value="Periplasmic binding protein-like II"/>
    <property type="match status" value="1"/>
</dbReference>
<name>A0A368Y9D9_9BACI</name>
<evidence type="ECO:0000313" key="8">
    <source>
        <dbReference type="EMBL" id="RCW76891.1"/>
    </source>
</evidence>
<evidence type="ECO:0000256" key="5">
    <source>
        <dbReference type="ARBA" id="ARBA00023288"/>
    </source>
</evidence>
<organism evidence="8 9">
    <name type="scientific">Saliterribacillus persicus</name>
    <dbReference type="NCBI Taxonomy" id="930114"/>
    <lineage>
        <taxon>Bacteria</taxon>
        <taxon>Bacillati</taxon>
        <taxon>Bacillota</taxon>
        <taxon>Bacilli</taxon>
        <taxon>Bacillales</taxon>
        <taxon>Bacillaceae</taxon>
        <taxon>Saliterribacillus</taxon>
    </lineage>
</organism>
<dbReference type="RefSeq" id="WP_114351657.1">
    <property type="nucleotide sequence ID" value="NZ_QPJJ01000002.1"/>
</dbReference>
<evidence type="ECO:0000256" key="3">
    <source>
        <dbReference type="ARBA" id="ARBA00023136"/>
    </source>
</evidence>
<feature type="signal peptide" evidence="7">
    <location>
        <begin position="1"/>
        <end position="22"/>
    </location>
</feature>
<reference evidence="8 9" key="1">
    <citation type="submission" date="2018-07" db="EMBL/GenBank/DDBJ databases">
        <title>Genomic Encyclopedia of Type Strains, Phase IV (KMG-IV): sequencing the most valuable type-strain genomes for metagenomic binning, comparative biology and taxonomic classification.</title>
        <authorList>
            <person name="Goeker M."/>
        </authorList>
    </citation>
    <scope>NUCLEOTIDE SEQUENCE [LARGE SCALE GENOMIC DNA]</scope>
    <source>
        <strain evidence="8 9">DSM 27696</strain>
    </source>
</reference>
<dbReference type="OrthoDB" id="9768630at2"/>
<gene>
    <name evidence="8" type="ORF">DFR57_102166</name>
</gene>